<proteinExistence type="predicted"/>
<dbReference type="RefSeq" id="WP_284329031.1">
    <property type="nucleotide sequence ID" value="NZ_BSUN01000001.1"/>
</dbReference>
<feature type="transmembrane region" description="Helical" evidence="1">
    <location>
        <begin position="24"/>
        <end position="48"/>
    </location>
</feature>
<accession>A0ABQ6IIZ3</accession>
<sequence length="200" mass="21573">MQIDPGGRTSQGITGFLELVALNVVYLVCCIPVVTIGAATSALLEVMMRYSDDERGRPLPDFFPAFKRNFVPATLAMLMLAVPAVALVFVAIFWFSQPTILGTIAGGVSALAAAYAATAFMYAMALVARYRNTVRRTVVNALLLPGAEPLRTFALVLVPVTVVSLLIIFPPLWFLVLTIGFSFGAYGTSFLLRGVFTRQS</sequence>
<keyword evidence="1" id="KW-1133">Transmembrane helix</keyword>
<dbReference type="InterPro" id="IPR006938">
    <property type="entry name" value="DUF624"/>
</dbReference>
<evidence type="ECO:0000313" key="2">
    <source>
        <dbReference type="EMBL" id="GMA37275.1"/>
    </source>
</evidence>
<feature type="transmembrane region" description="Helical" evidence="1">
    <location>
        <begin position="175"/>
        <end position="196"/>
    </location>
</feature>
<feature type="transmembrane region" description="Helical" evidence="1">
    <location>
        <begin position="100"/>
        <end position="128"/>
    </location>
</feature>
<comment type="caution">
    <text evidence="2">The sequence shown here is derived from an EMBL/GenBank/DDBJ whole genome shotgun (WGS) entry which is preliminary data.</text>
</comment>
<name>A0ABQ6IIZ3_9MICO</name>
<organism evidence="2 3">
    <name type="scientific">Demequina litorisediminis</name>
    <dbReference type="NCBI Taxonomy" id="1849022"/>
    <lineage>
        <taxon>Bacteria</taxon>
        <taxon>Bacillati</taxon>
        <taxon>Actinomycetota</taxon>
        <taxon>Actinomycetes</taxon>
        <taxon>Micrococcales</taxon>
        <taxon>Demequinaceae</taxon>
        <taxon>Demequina</taxon>
    </lineage>
</organism>
<gene>
    <name evidence="2" type="ORF">GCM10025876_34790</name>
</gene>
<evidence type="ECO:0000313" key="3">
    <source>
        <dbReference type="Proteomes" id="UP001157125"/>
    </source>
</evidence>
<keyword evidence="3" id="KW-1185">Reference proteome</keyword>
<dbReference type="EMBL" id="BSUN01000001">
    <property type="protein sequence ID" value="GMA37275.1"/>
    <property type="molecule type" value="Genomic_DNA"/>
</dbReference>
<keyword evidence="1" id="KW-0472">Membrane</keyword>
<reference evidence="3" key="1">
    <citation type="journal article" date="2019" name="Int. J. Syst. Evol. Microbiol.">
        <title>The Global Catalogue of Microorganisms (GCM) 10K type strain sequencing project: providing services to taxonomists for standard genome sequencing and annotation.</title>
        <authorList>
            <consortium name="The Broad Institute Genomics Platform"/>
            <consortium name="The Broad Institute Genome Sequencing Center for Infectious Disease"/>
            <person name="Wu L."/>
            <person name="Ma J."/>
        </authorList>
    </citation>
    <scope>NUCLEOTIDE SEQUENCE [LARGE SCALE GENOMIC DNA]</scope>
    <source>
        <strain evidence="3">NBRC 112299</strain>
    </source>
</reference>
<dbReference type="Proteomes" id="UP001157125">
    <property type="component" value="Unassembled WGS sequence"/>
</dbReference>
<evidence type="ECO:0000256" key="1">
    <source>
        <dbReference type="SAM" id="Phobius"/>
    </source>
</evidence>
<keyword evidence="1" id="KW-0812">Transmembrane</keyword>
<dbReference type="Pfam" id="PF04854">
    <property type="entry name" value="DUF624"/>
    <property type="match status" value="1"/>
</dbReference>
<protein>
    <submittedName>
        <fullName evidence="2">Beta-carotene 15,15'-monooxygenase</fullName>
    </submittedName>
</protein>
<feature type="transmembrane region" description="Helical" evidence="1">
    <location>
        <begin position="69"/>
        <end position="94"/>
    </location>
</feature>
<feature type="transmembrane region" description="Helical" evidence="1">
    <location>
        <begin position="149"/>
        <end position="169"/>
    </location>
</feature>